<evidence type="ECO:0000313" key="2">
    <source>
        <dbReference type="RefSeq" id="XP_009770582.1"/>
    </source>
</evidence>
<reference evidence="1" key="1">
    <citation type="journal article" date="2013" name="Genome Biol.">
        <title>Reference genomes and transcriptomes of Nicotiana sylvestris and Nicotiana tomentosiformis.</title>
        <authorList>
            <person name="Sierro N."/>
            <person name="Battey J.N."/>
            <person name="Ouadi S."/>
            <person name="Bovet L."/>
            <person name="Goepfert S."/>
            <person name="Bakaher N."/>
            <person name="Peitsch M.C."/>
            <person name="Ivanov N.V."/>
        </authorList>
    </citation>
    <scope>NUCLEOTIDE SEQUENCE [LARGE SCALE GENOMIC DNA]</scope>
</reference>
<evidence type="ECO:0000313" key="1">
    <source>
        <dbReference type="Proteomes" id="UP000189701"/>
    </source>
</evidence>
<organism evidence="1 2">
    <name type="scientific">Nicotiana sylvestris</name>
    <name type="common">Wood tobacco</name>
    <name type="synonym">South American tobacco</name>
    <dbReference type="NCBI Taxonomy" id="4096"/>
    <lineage>
        <taxon>Eukaryota</taxon>
        <taxon>Viridiplantae</taxon>
        <taxon>Streptophyta</taxon>
        <taxon>Embryophyta</taxon>
        <taxon>Tracheophyta</taxon>
        <taxon>Spermatophyta</taxon>
        <taxon>Magnoliopsida</taxon>
        <taxon>eudicotyledons</taxon>
        <taxon>Gunneridae</taxon>
        <taxon>Pentapetalae</taxon>
        <taxon>asterids</taxon>
        <taxon>lamiids</taxon>
        <taxon>Solanales</taxon>
        <taxon>Solanaceae</taxon>
        <taxon>Nicotianoideae</taxon>
        <taxon>Nicotianeae</taxon>
        <taxon>Nicotiana</taxon>
    </lineage>
</organism>
<keyword evidence="1" id="KW-1185">Reference proteome</keyword>
<gene>
    <name evidence="2" type="primary">LOC104221254</name>
</gene>
<dbReference type="AlphaFoldDB" id="A0A1U7VRR1"/>
<proteinExistence type="predicted"/>
<accession>A0A1U7VRR1</accession>
<dbReference type="Proteomes" id="UP000189701">
    <property type="component" value="Unplaced"/>
</dbReference>
<reference evidence="2" key="2">
    <citation type="submission" date="2025-08" db="UniProtKB">
        <authorList>
            <consortium name="RefSeq"/>
        </authorList>
    </citation>
    <scope>IDENTIFICATION</scope>
    <source>
        <tissue evidence="2">Leaf</tissue>
    </source>
</reference>
<sequence length="34" mass="3835">MSKLINSLFFFALIESHILQTLILTIQLSLAITT</sequence>
<protein>
    <submittedName>
        <fullName evidence="2">Uncharacterized protein LOC104221254</fullName>
    </submittedName>
</protein>
<name>A0A1U7VRR1_NICSY</name>
<dbReference type="RefSeq" id="XP_009770582.1">
    <property type="nucleotide sequence ID" value="XM_009772280.1"/>
</dbReference>